<accession>A0A9X4KJK7</accession>
<dbReference type="Proteomes" id="UP001153387">
    <property type="component" value="Unassembled WGS sequence"/>
</dbReference>
<dbReference type="SUPFAM" id="SSF54593">
    <property type="entry name" value="Glyoxalase/Bleomycin resistance protein/Dihydroxybiphenyl dioxygenase"/>
    <property type="match status" value="1"/>
</dbReference>
<gene>
    <name evidence="2" type="ORF">OMP38_09125</name>
</gene>
<protein>
    <submittedName>
        <fullName evidence="2">VOC family protein</fullName>
    </submittedName>
</protein>
<organism evidence="2 3">
    <name type="scientific">Cohnella ginsengisoli</name>
    <dbReference type="NCBI Taxonomy" id="425004"/>
    <lineage>
        <taxon>Bacteria</taxon>
        <taxon>Bacillati</taxon>
        <taxon>Bacillota</taxon>
        <taxon>Bacilli</taxon>
        <taxon>Bacillales</taxon>
        <taxon>Paenibacillaceae</taxon>
        <taxon>Cohnella</taxon>
    </lineage>
</organism>
<dbReference type="EMBL" id="JAPDHZ010000002">
    <property type="protein sequence ID" value="MDG0791010.1"/>
    <property type="molecule type" value="Genomic_DNA"/>
</dbReference>
<dbReference type="InterPro" id="IPR004360">
    <property type="entry name" value="Glyas_Fos-R_dOase_dom"/>
</dbReference>
<dbReference type="PANTHER" id="PTHR33990">
    <property type="entry name" value="PROTEIN YJDN-RELATED"/>
    <property type="match status" value="1"/>
</dbReference>
<dbReference type="CDD" id="cd06588">
    <property type="entry name" value="PhnB_like"/>
    <property type="match status" value="1"/>
</dbReference>
<dbReference type="RefSeq" id="WP_277564793.1">
    <property type="nucleotide sequence ID" value="NZ_JAPDHZ010000002.1"/>
</dbReference>
<evidence type="ECO:0000313" key="3">
    <source>
        <dbReference type="Proteomes" id="UP001153387"/>
    </source>
</evidence>
<proteinExistence type="predicted"/>
<dbReference type="Pfam" id="PF00903">
    <property type="entry name" value="Glyoxalase"/>
    <property type="match status" value="1"/>
</dbReference>
<sequence>MARLVPYIFSEDARSQSQFYMDALGGELLSVMTFGDAPGTPEALKEKIMHLHMVAGGITIFMSDSPSRQVERGNGSALSLLFDTPEEAHAAFDKLAAGGTVHDPLMPQFWGALFGALRDKYGVEWQVSTEQQQQQG</sequence>
<name>A0A9X4KJK7_9BACL</name>
<evidence type="ECO:0000313" key="2">
    <source>
        <dbReference type="EMBL" id="MDG0791010.1"/>
    </source>
</evidence>
<reference evidence="2 3" key="1">
    <citation type="submission" date="2022-10" db="EMBL/GenBank/DDBJ databases">
        <title>Comparative genomic analysis of Cohnella hashimotonis sp. nov., isolated from the International Space Station.</title>
        <authorList>
            <person name="Simpson A."/>
            <person name="Venkateswaran K."/>
        </authorList>
    </citation>
    <scope>NUCLEOTIDE SEQUENCE [LARGE SCALE GENOMIC DNA]</scope>
    <source>
        <strain evidence="2 3">DSM 18997</strain>
    </source>
</reference>
<dbReference type="PANTHER" id="PTHR33990:SF1">
    <property type="entry name" value="PROTEIN YJDN"/>
    <property type="match status" value="1"/>
</dbReference>
<dbReference type="InterPro" id="IPR028973">
    <property type="entry name" value="PhnB-like"/>
</dbReference>
<comment type="caution">
    <text evidence="2">The sequence shown here is derived from an EMBL/GenBank/DDBJ whole genome shotgun (WGS) entry which is preliminary data.</text>
</comment>
<keyword evidence="3" id="KW-1185">Reference proteome</keyword>
<dbReference type="AlphaFoldDB" id="A0A9X4KJK7"/>
<evidence type="ECO:0000259" key="1">
    <source>
        <dbReference type="Pfam" id="PF00903"/>
    </source>
</evidence>
<dbReference type="InterPro" id="IPR029068">
    <property type="entry name" value="Glyas_Bleomycin-R_OHBP_Dase"/>
</dbReference>
<feature type="domain" description="Glyoxalase/fosfomycin resistance/dioxygenase" evidence="1">
    <location>
        <begin position="8"/>
        <end position="127"/>
    </location>
</feature>
<dbReference type="Gene3D" id="3.10.180.10">
    <property type="entry name" value="2,3-Dihydroxybiphenyl 1,2-Dioxygenase, domain 1"/>
    <property type="match status" value="1"/>
</dbReference>